<comment type="caution">
    <text evidence="3">The sequence shown here is derived from an EMBL/GenBank/DDBJ whole genome shotgun (WGS) entry which is preliminary data.</text>
</comment>
<dbReference type="STRING" id="1409788.NC99_40930"/>
<dbReference type="OrthoDB" id="9803752at2"/>
<protein>
    <recommendedName>
        <fullName evidence="2">Secretion system C-terminal sorting domain-containing protein</fullName>
    </recommendedName>
</protein>
<accession>A0A0L8V3M0</accession>
<evidence type="ECO:0000313" key="4">
    <source>
        <dbReference type="Proteomes" id="UP000036958"/>
    </source>
</evidence>
<evidence type="ECO:0000256" key="1">
    <source>
        <dbReference type="SAM" id="SignalP"/>
    </source>
</evidence>
<dbReference type="AlphaFoldDB" id="A0A0L8V3M0"/>
<dbReference type="InterPro" id="IPR026444">
    <property type="entry name" value="Secre_tail"/>
</dbReference>
<organism evidence="3 4">
    <name type="scientific">Sunxiuqinia dokdonensis</name>
    <dbReference type="NCBI Taxonomy" id="1409788"/>
    <lineage>
        <taxon>Bacteria</taxon>
        <taxon>Pseudomonadati</taxon>
        <taxon>Bacteroidota</taxon>
        <taxon>Bacteroidia</taxon>
        <taxon>Marinilabiliales</taxon>
        <taxon>Prolixibacteraceae</taxon>
        <taxon>Sunxiuqinia</taxon>
    </lineage>
</organism>
<evidence type="ECO:0000313" key="3">
    <source>
        <dbReference type="EMBL" id="KOH43090.1"/>
    </source>
</evidence>
<dbReference type="InterPro" id="IPR014867">
    <property type="entry name" value="Spore_coat_CotH_CotH2/3/7"/>
</dbReference>
<dbReference type="RefSeq" id="WP_053187562.1">
    <property type="nucleotide sequence ID" value="NZ_LGIA01000200.1"/>
</dbReference>
<dbReference type="Proteomes" id="UP000036958">
    <property type="component" value="Unassembled WGS sequence"/>
</dbReference>
<feature type="domain" description="Secretion system C-terminal sorting" evidence="2">
    <location>
        <begin position="465"/>
        <end position="535"/>
    </location>
</feature>
<evidence type="ECO:0000259" key="2">
    <source>
        <dbReference type="Pfam" id="PF18962"/>
    </source>
</evidence>
<feature type="signal peptide" evidence="1">
    <location>
        <begin position="1"/>
        <end position="21"/>
    </location>
</feature>
<gene>
    <name evidence="3" type="ORF">NC99_40930</name>
</gene>
<sequence length="537" mass="61272">MKKKYALLVLISLFGPASIWAQVSSNFNSTLPLVIINTNGQQIVDEPKITANLKIIFKENGQPNYITDEANVYNGQIGIEVRGRSSASYPQTPYLFETRNEDGSSNNVSLLGLPEENDWCLLSFYNDKSLARNTLAFETFRQMGHYAPRTRHCEVILNNEYRGIYLLTERIKQDKNRVDIAKLRPEDNEGEELTGGYIFKVDYPDEGESWASAYSPLDHPGFKVYFVYHDPSAKDLSSQQKTYLKNYVFSFEAALYSGNFTNQQSGYPAFLNQKSFIDYFLISEVSRNNDGFKKSRYFYKEKNGGISAGPVWDFDWAWKNINECFIFKQTDGSGWAYQVNDCNPWVKSPGWMIRLFQDANFANQTNCSYLEYRTTVLTESNLFAAIDSIQNLVNPVIDRHFDKWQILGINVGAPEVDAQPTTYDGEIQKLKDWISLRLTWLDENMIGNCPPTGFEDLLTDTKLKVYPNPATTIATIETESPMARIVVYDSKGSIVQAPEVSSQLETLDFSRLSSGLYLLKISLINGEQFHEKLMIKH</sequence>
<keyword evidence="1" id="KW-0732">Signal</keyword>
<dbReference type="Pfam" id="PF08757">
    <property type="entry name" value="CotH"/>
    <property type="match status" value="1"/>
</dbReference>
<proteinExistence type="predicted"/>
<feature type="chain" id="PRO_5005591361" description="Secretion system C-terminal sorting domain-containing protein" evidence="1">
    <location>
        <begin position="22"/>
        <end position="537"/>
    </location>
</feature>
<reference evidence="3" key="1">
    <citation type="submission" date="2015-07" db="EMBL/GenBank/DDBJ databases">
        <title>MeaNS - Measles Nucleotide Surveillance Program.</title>
        <authorList>
            <person name="Tran T."/>
            <person name="Druce J."/>
        </authorList>
    </citation>
    <scope>NUCLEOTIDE SEQUENCE</scope>
    <source>
        <strain evidence="3">SK</strain>
    </source>
</reference>
<dbReference type="NCBIfam" id="TIGR04183">
    <property type="entry name" value="Por_Secre_tail"/>
    <property type="match status" value="1"/>
</dbReference>
<dbReference type="EMBL" id="LGIA01000200">
    <property type="protein sequence ID" value="KOH43090.1"/>
    <property type="molecule type" value="Genomic_DNA"/>
</dbReference>
<dbReference type="Pfam" id="PF18962">
    <property type="entry name" value="Por_Secre_tail"/>
    <property type="match status" value="1"/>
</dbReference>
<name>A0A0L8V3M0_9BACT</name>
<keyword evidence="4" id="KW-1185">Reference proteome</keyword>